<feature type="transmembrane region" description="Helical" evidence="10">
    <location>
        <begin position="278"/>
        <end position="302"/>
    </location>
</feature>
<dbReference type="OrthoDB" id="6021076at2759"/>
<dbReference type="GO" id="GO:0006836">
    <property type="term" value="P:neurotransmitter transport"/>
    <property type="evidence" value="ECO:0007669"/>
    <property type="project" value="UniProtKB-KW"/>
</dbReference>
<name>A7S4J8_NEMVE</name>
<evidence type="ECO:0000256" key="10">
    <source>
        <dbReference type="SAM" id="Phobius"/>
    </source>
</evidence>
<evidence type="ECO:0000256" key="7">
    <source>
        <dbReference type="ARBA" id="ARBA00023136"/>
    </source>
</evidence>
<evidence type="ECO:0000256" key="3">
    <source>
        <dbReference type="ARBA" id="ARBA00022448"/>
    </source>
</evidence>
<dbReference type="InParanoid" id="A7S4J8"/>
<dbReference type="GO" id="GO:0030659">
    <property type="term" value="C:cytoplasmic vesicle membrane"/>
    <property type="evidence" value="ECO:0007669"/>
    <property type="project" value="UniProtKB-SubCell"/>
</dbReference>
<dbReference type="PANTHER" id="PTHR22950">
    <property type="entry name" value="AMINO ACID TRANSPORTER"/>
    <property type="match status" value="1"/>
</dbReference>
<evidence type="ECO:0000256" key="8">
    <source>
        <dbReference type="ARBA" id="ARBA00023329"/>
    </source>
</evidence>
<evidence type="ECO:0000313" key="13">
    <source>
        <dbReference type="Proteomes" id="UP000001593"/>
    </source>
</evidence>
<keyword evidence="5" id="KW-0532">Neurotransmitter transport</keyword>
<feature type="transmembrane region" description="Helical" evidence="10">
    <location>
        <begin position="75"/>
        <end position="97"/>
    </location>
</feature>
<protein>
    <recommendedName>
        <fullName evidence="11">Amino acid transporter transmembrane domain-containing protein</fullName>
    </recommendedName>
</protein>
<dbReference type="Pfam" id="PF01490">
    <property type="entry name" value="Aa_trans"/>
    <property type="match status" value="1"/>
</dbReference>
<dbReference type="STRING" id="45351.A7S4J8"/>
<evidence type="ECO:0000256" key="2">
    <source>
        <dbReference type="ARBA" id="ARBA00008066"/>
    </source>
</evidence>
<evidence type="ECO:0000256" key="1">
    <source>
        <dbReference type="ARBA" id="ARBA00004439"/>
    </source>
</evidence>
<proteinExistence type="inferred from homology"/>
<evidence type="ECO:0000259" key="11">
    <source>
        <dbReference type="Pfam" id="PF01490"/>
    </source>
</evidence>
<sequence>MLSPFSSLPYITCQESDNDADTESDNNPGVTDEEGDEESDAEKGGCSLWHAFWNLVNVIEGTGVLGLPYAVREGGIIVVLGLIILAVISNYTGQILIGCLYTKDPKQDDEEVRLVKKSKEKDERKRVRLTYEDIGEVCLPGFGGKIVVATQVLELMSVSTLYLVLSGSLLVNTFPRVPITHRGWIALSTVLVLPTVFLKSLAHVAWLSLVSTVSLMATVAAVIVYGISVHDQWDIDSIVSCNVDTVPVGLGIVLFSYAAHPLLPGIENALRDKSKFPLIMNISFVFAAISKVLFAVTAYLAFSDKTKEVITNNLPPGPIRTTVCVLLVLNVLFSYAFPMFTVIHCVTNSIVSRCCVPEKANFRFPVILRVVLVLLTMLAALLIPHFALLMAFIGSLTGACLVFIFPPVFNIILRRSAMYKLQIAADVLIIIFGVSTGIVGVVYSGKALVKAYTA</sequence>
<dbReference type="HOGENOM" id="CLU_036432_0_0_1"/>
<feature type="transmembrane region" description="Helical" evidence="10">
    <location>
        <begin position="209"/>
        <end position="228"/>
    </location>
</feature>
<dbReference type="eggNOG" id="KOG4303">
    <property type="taxonomic scope" value="Eukaryota"/>
</dbReference>
<dbReference type="PhylomeDB" id="A7S4J8"/>
<dbReference type="Proteomes" id="UP000001593">
    <property type="component" value="Unassembled WGS sequence"/>
</dbReference>
<feature type="compositionally biased region" description="Acidic residues" evidence="9">
    <location>
        <begin position="31"/>
        <end position="40"/>
    </location>
</feature>
<gene>
    <name evidence="12" type="ORF">NEMVEDRAFT_v1g206710</name>
</gene>
<keyword evidence="13" id="KW-1185">Reference proteome</keyword>
<evidence type="ECO:0000256" key="9">
    <source>
        <dbReference type="SAM" id="MobiDB-lite"/>
    </source>
</evidence>
<dbReference type="InterPro" id="IPR013057">
    <property type="entry name" value="AA_transpt_TM"/>
</dbReference>
<keyword evidence="7 10" id="KW-0472">Membrane</keyword>
<accession>A7S4J8</accession>
<dbReference type="PANTHER" id="PTHR22950:SF689">
    <property type="entry name" value="VESICULAR INHIBITORY AMINO ACID TRANSPORTER"/>
    <property type="match status" value="1"/>
</dbReference>
<evidence type="ECO:0000256" key="4">
    <source>
        <dbReference type="ARBA" id="ARBA00022692"/>
    </source>
</evidence>
<feature type="transmembrane region" description="Helical" evidence="10">
    <location>
        <begin position="152"/>
        <end position="171"/>
    </location>
</feature>
<dbReference type="EMBL" id="DS469579">
    <property type="protein sequence ID" value="EDO41339.1"/>
    <property type="molecule type" value="Genomic_DNA"/>
</dbReference>
<feature type="region of interest" description="Disordered" evidence="9">
    <location>
        <begin position="1"/>
        <end position="42"/>
    </location>
</feature>
<keyword evidence="4 10" id="KW-0812">Transmembrane</keyword>
<feature type="transmembrane region" description="Helical" evidence="10">
    <location>
        <begin position="389"/>
        <end position="413"/>
    </location>
</feature>
<reference evidence="12 13" key="1">
    <citation type="journal article" date="2007" name="Science">
        <title>Sea anemone genome reveals ancestral eumetazoan gene repertoire and genomic organization.</title>
        <authorList>
            <person name="Putnam N.H."/>
            <person name="Srivastava M."/>
            <person name="Hellsten U."/>
            <person name="Dirks B."/>
            <person name="Chapman J."/>
            <person name="Salamov A."/>
            <person name="Terry A."/>
            <person name="Shapiro H."/>
            <person name="Lindquist E."/>
            <person name="Kapitonov V.V."/>
            <person name="Jurka J."/>
            <person name="Genikhovich G."/>
            <person name="Grigoriev I.V."/>
            <person name="Lucas S.M."/>
            <person name="Steele R.E."/>
            <person name="Finnerty J.R."/>
            <person name="Technau U."/>
            <person name="Martindale M.Q."/>
            <person name="Rokhsar D.S."/>
        </authorList>
    </citation>
    <scope>NUCLEOTIDE SEQUENCE [LARGE SCALE GENOMIC DNA]</scope>
    <source>
        <strain evidence="13">CH2 X CH6</strain>
    </source>
</reference>
<feature type="transmembrane region" description="Helical" evidence="10">
    <location>
        <begin position="248"/>
        <end position="266"/>
    </location>
</feature>
<evidence type="ECO:0000256" key="5">
    <source>
        <dbReference type="ARBA" id="ARBA00022775"/>
    </source>
</evidence>
<feature type="transmembrane region" description="Helical" evidence="10">
    <location>
        <begin position="366"/>
        <end position="383"/>
    </location>
</feature>
<feature type="transmembrane region" description="Helical" evidence="10">
    <location>
        <begin position="322"/>
        <end position="346"/>
    </location>
</feature>
<comment type="subcellular location">
    <subcellularLocation>
        <location evidence="1">Cytoplasmic vesicle membrane</location>
        <topology evidence="1">Multi-pass membrane protein</topology>
    </subcellularLocation>
</comment>
<keyword evidence="8" id="KW-0968">Cytoplasmic vesicle</keyword>
<keyword evidence="6 10" id="KW-1133">Transmembrane helix</keyword>
<feature type="transmembrane region" description="Helical" evidence="10">
    <location>
        <begin position="183"/>
        <end position="202"/>
    </location>
</feature>
<dbReference type="OMA" id="NTGACNE"/>
<feature type="transmembrane region" description="Helical" evidence="10">
    <location>
        <begin position="425"/>
        <end position="445"/>
    </location>
</feature>
<dbReference type="AlphaFoldDB" id="A7S4J8"/>
<keyword evidence="3" id="KW-0813">Transport</keyword>
<comment type="similarity">
    <text evidence="2">Belongs to the amino acid/polyamine transporter 2 family.</text>
</comment>
<feature type="domain" description="Amino acid transporter transmembrane" evidence="11">
    <location>
        <begin position="46"/>
        <end position="442"/>
    </location>
</feature>
<organism evidence="12 13">
    <name type="scientific">Nematostella vectensis</name>
    <name type="common">Starlet sea anemone</name>
    <dbReference type="NCBI Taxonomy" id="45351"/>
    <lineage>
        <taxon>Eukaryota</taxon>
        <taxon>Metazoa</taxon>
        <taxon>Cnidaria</taxon>
        <taxon>Anthozoa</taxon>
        <taxon>Hexacorallia</taxon>
        <taxon>Actiniaria</taxon>
        <taxon>Edwardsiidae</taxon>
        <taxon>Nematostella</taxon>
    </lineage>
</organism>
<evidence type="ECO:0000256" key="6">
    <source>
        <dbReference type="ARBA" id="ARBA00022989"/>
    </source>
</evidence>
<evidence type="ECO:0000313" key="12">
    <source>
        <dbReference type="EMBL" id="EDO41339.1"/>
    </source>
</evidence>